<dbReference type="Gene3D" id="3.40.50.300">
    <property type="entry name" value="P-loop containing nucleotide triphosphate hydrolases"/>
    <property type="match status" value="1"/>
</dbReference>
<evidence type="ECO:0000313" key="14">
    <source>
        <dbReference type="EMBL" id="RBQ22995.1"/>
    </source>
</evidence>
<keyword evidence="5" id="KW-1278">Translocase</keyword>
<name>A0A366M9Z7_9EURY</name>
<evidence type="ECO:0000256" key="7">
    <source>
        <dbReference type="ARBA" id="ARBA00059736"/>
    </source>
</evidence>
<proteinExistence type="inferred from homology"/>
<comment type="catalytic activity">
    <reaction evidence="6">
        <text>arsenite(in) + ATP + H2O = arsenite(out) + ADP + phosphate + H(+)</text>
        <dbReference type="Rhea" id="RHEA:11348"/>
        <dbReference type="ChEBI" id="CHEBI:15377"/>
        <dbReference type="ChEBI" id="CHEBI:15378"/>
        <dbReference type="ChEBI" id="CHEBI:29242"/>
        <dbReference type="ChEBI" id="CHEBI:30616"/>
        <dbReference type="ChEBI" id="CHEBI:43474"/>
        <dbReference type="ChEBI" id="CHEBI:456216"/>
        <dbReference type="EC" id="7.3.2.7"/>
    </reaction>
</comment>
<keyword evidence="14" id="KW-0378">Hydrolase</keyword>
<evidence type="ECO:0000256" key="4">
    <source>
        <dbReference type="ARBA" id="ARBA00022849"/>
    </source>
</evidence>
<keyword evidence="15" id="KW-1185">Reference proteome</keyword>
<dbReference type="CDD" id="cd02035">
    <property type="entry name" value="ArsA"/>
    <property type="match status" value="1"/>
</dbReference>
<protein>
    <recommendedName>
        <fullName evidence="9">Putative arsenical pump-driving ATPase</fullName>
        <ecNumber evidence="8">7.3.2.7</ecNumber>
    </recommendedName>
    <alternativeName>
        <fullName evidence="10">Arsenical resistance ATPase</fullName>
    </alternativeName>
    <alternativeName>
        <fullName evidence="11">Arsenite-translocating ATPase</fullName>
    </alternativeName>
    <alternativeName>
        <fullName evidence="12">Arsenite-transporting ATPase</fullName>
    </alternativeName>
</protein>
<evidence type="ECO:0000256" key="1">
    <source>
        <dbReference type="ARBA" id="ARBA00011040"/>
    </source>
</evidence>
<dbReference type="EC" id="7.3.2.7" evidence="8"/>
<evidence type="ECO:0000256" key="9">
    <source>
        <dbReference type="ARBA" id="ARBA00074681"/>
    </source>
</evidence>
<dbReference type="SUPFAM" id="SSF52540">
    <property type="entry name" value="P-loop containing nucleoside triphosphate hydrolases"/>
    <property type="match status" value="1"/>
</dbReference>
<keyword evidence="3" id="KW-0067">ATP-binding</keyword>
<evidence type="ECO:0000256" key="6">
    <source>
        <dbReference type="ARBA" id="ARBA00052296"/>
    </source>
</evidence>
<dbReference type="Pfam" id="PF02374">
    <property type="entry name" value="ArsA_ATPase"/>
    <property type="match status" value="1"/>
</dbReference>
<evidence type="ECO:0000259" key="13">
    <source>
        <dbReference type="Pfam" id="PF02374"/>
    </source>
</evidence>
<gene>
    <name evidence="14" type="ORF">ALNOE001_12670</name>
</gene>
<dbReference type="InterPro" id="IPR027417">
    <property type="entry name" value="P-loop_NTPase"/>
</dbReference>
<dbReference type="InterPro" id="IPR016300">
    <property type="entry name" value="ATPase_ArsA/GET3"/>
</dbReference>
<keyword evidence="2" id="KW-0547">Nucleotide-binding</keyword>
<dbReference type="AlphaFoldDB" id="A0A366M9Z7"/>
<dbReference type="InterPro" id="IPR025723">
    <property type="entry name" value="ArsA/GET3_ATPase-like"/>
</dbReference>
<evidence type="ECO:0000256" key="2">
    <source>
        <dbReference type="ARBA" id="ARBA00022741"/>
    </source>
</evidence>
<comment type="caution">
    <text evidence="14">The sequence shown here is derived from an EMBL/GenBank/DDBJ whole genome shotgun (WGS) entry which is preliminary data.</text>
</comment>
<evidence type="ECO:0000256" key="5">
    <source>
        <dbReference type="ARBA" id="ARBA00022967"/>
    </source>
</evidence>
<evidence type="ECO:0000256" key="10">
    <source>
        <dbReference type="ARBA" id="ARBA00075317"/>
    </source>
</evidence>
<sequence length="338" mass="37498">MGFRDLFKFQDGKTTFVLVGGKGGVGKTSVSAATAIWMAKEGKKTLVVSTDPAHSLSDSLEAPIGHTPTLIMSNLYAVEIDPKMAMEQQQTELESKKSLATSEQAMGLDLLGDQLDLASSSPGADEAAAFEVFLQVMTTNEYDMVVFDTAPTGHTLRLLSFPDLMDSWVGKMIKVRSKLGGMANNLKNLVPFMGNYDDENDIQSTAELEETKKKIDEAKKVMSDPERTTFKMVVIPEEMSIYESDRAMESLMKNHMTVDGVIVNQVMPDIENCDFCQSRHKVQQKRIALIRQKFSHQTISEIPLFKEEVKGVDKLEEVAAILYEGKTPEEVEKDAILL</sequence>
<feature type="domain" description="ArsA/GET3 Anion-transporting ATPase-like" evidence="13">
    <location>
        <begin position="15"/>
        <end position="324"/>
    </location>
</feature>
<dbReference type="NCBIfam" id="TIGR00345">
    <property type="entry name" value="GET3_arsA_TRC40"/>
    <property type="match status" value="1"/>
</dbReference>
<comment type="similarity">
    <text evidence="1">Belongs to the arsA ATPase family.</text>
</comment>
<dbReference type="GO" id="GO:0005524">
    <property type="term" value="F:ATP binding"/>
    <property type="evidence" value="ECO:0007669"/>
    <property type="project" value="UniProtKB-KW"/>
</dbReference>
<dbReference type="Proteomes" id="UP000253099">
    <property type="component" value="Unassembled WGS sequence"/>
</dbReference>
<evidence type="ECO:0000313" key="15">
    <source>
        <dbReference type="Proteomes" id="UP000253099"/>
    </source>
</evidence>
<evidence type="ECO:0000256" key="8">
    <source>
        <dbReference type="ARBA" id="ARBA00066752"/>
    </source>
</evidence>
<dbReference type="GO" id="GO:0016887">
    <property type="term" value="F:ATP hydrolysis activity"/>
    <property type="evidence" value="ECO:0007669"/>
    <property type="project" value="InterPro"/>
</dbReference>
<dbReference type="FunFam" id="3.40.50.300:FF:001801">
    <property type="entry name" value="Putative arsenical pump-driving ATPase"/>
    <property type="match status" value="1"/>
</dbReference>
<accession>A0A366M9Z7</accession>
<evidence type="ECO:0000256" key="11">
    <source>
        <dbReference type="ARBA" id="ARBA00078871"/>
    </source>
</evidence>
<organism evidence="14 15">
    <name type="scientific">Candidatus Methanobinarius endosymbioticus</name>
    <dbReference type="NCBI Taxonomy" id="2006182"/>
    <lineage>
        <taxon>Archaea</taxon>
        <taxon>Methanobacteriati</taxon>
        <taxon>Methanobacteriota</taxon>
        <taxon>Methanomada group</taxon>
        <taxon>Methanobacteria</taxon>
        <taxon>Methanobacteriales</taxon>
        <taxon>Methanobacteriaceae</taxon>
        <taxon>Candidatus Methanobinarius</taxon>
    </lineage>
</organism>
<dbReference type="PANTHER" id="PTHR10803:SF3">
    <property type="entry name" value="ATPASE GET3"/>
    <property type="match status" value="1"/>
</dbReference>
<dbReference type="EMBL" id="NIZT01000030">
    <property type="protein sequence ID" value="RBQ22995.1"/>
    <property type="molecule type" value="Genomic_DNA"/>
</dbReference>
<dbReference type="PANTHER" id="PTHR10803">
    <property type="entry name" value="ARSENICAL PUMP-DRIVING ATPASE ARSENITE-TRANSLOCATING ATPASE"/>
    <property type="match status" value="1"/>
</dbReference>
<dbReference type="GO" id="GO:0015446">
    <property type="term" value="F:ATPase-coupled arsenite transmembrane transporter activity"/>
    <property type="evidence" value="ECO:0007669"/>
    <property type="project" value="UniProtKB-EC"/>
</dbReference>
<evidence type="ECO:0000256" key="12">
    <source>
        <dbReference type="ARBA" id="ARBA00080604"/>
    </source>
</evidence>
<reference evidence="14 15" key="1">
    <citation type="submission" date="2018-06" db="EMBL/GenBank/DDBJ databases">
        <title>Genomic insight into two independent archaeal endosymbiosis events.</title>
        <authorList>
            <person name="Lind A.E."/>
            <person name="Lewis W.H."/>
            <person name="Spang A."/>
            <person name="Guy L."/>
            <person name="Embley M.T."/>
            <person name="Ettema T.J.G."/>
        </authorList>
    </citation>
    <scope>NUCLEOTIDE SEQUENCE [LARGE SCALE GENOMIC DNA]</scope>
    <source>
        <strain evidence="14">NOE</strain>
    </source>
</reference>
<comment type="function">
    <text evidence="7">Anion-transporting ATPase. Catalyzes the extrusion of arsenite.</text>
</comment>
<evidence type="ECO:0000256" key="3">
    <source>
        <dbReference type="ARBA" id="ARBA00022840"/>
    </source>
</evidence>
<keyword evidence="4" id="KW-0059">Arsenical resistance</keyword>